<reference evidence="1 2" key="1">
    <citation type="journal article" date="2014" name="BMC Genomics">
        <title>Genome sequencing of four Aureobasidium pullulans varieties: biotechnological potential, stress tolerance, and description of new species.</title>
        <authorList>
            <person name="Gostin Ar C."/>
            <person name="Ohm R.A."/>
            <person name="Kogej T."/>
            <person name="Sonjak S."/>
            <person name="Turk M."/>
            <person name="Zajc J."/>
            <person name="Zalar P."/>
            <person name="Grube M."/>
            <person name="Sun H."/>
            <person name="Han J."/>
            <person name="Sharma A."/>
            <person name="Chiniquy J."/>
            <person name="Ngan C.Y."/>
            <person name="Lipzen A."/>
            <person name="Barry K."/>
            <person name="Grigoriev I.V."/>
            <person name="Gunde-Cimerman N."/>
        </authorList>
    </citation>
    <scope>NUCLEOTIDE SEQUENCE [LARGE SCALE GENOMIC DNA]</scope>
    <source>
        <strain evidence="1 2">EXF-2481</strain>
    </source>
</reference>
<keyword evidence="2" id="KW-1185">Reference proteome</keyword>
<proteinExistence type="predicted"/>
<gene>
    <name evidence="1" type="ORF">AUEXF2481DRAFT_26733</name>
</gene>
<name>A0A074YKY3_AURSE</name>
<accession>A0A074YKY3</accession>
<dbReference type="GeneID" id="25363322"/>
<dbReference type="AlphaFoldDB" id="A0A074YKY3"/>
<dbReference type="EMBL" id="KL584752">
    <property type="protein sequence ID" value="KEQ98350.1"/>
    <property type="molecule type" value="Genomic_DNA"/>
</dbReference>
<organism evidence="1 2">
    <name type="scientific">Aureobasidium subglaciale (strain EXF-2481)</name>
    <name type="common">Aureobasidium pullulans var. subglaciale</name>
    <dbReference type="NCBI Taxonomy" id="1043005"/>
    <lineage>
        <taxon>Eukaryota</taxon>
        <taxon>Fungi</taxon>
        <taxon>Dikarya</taxon>
        <taxon>Ascomycota</taxon>
        <taxon>Pezizomycotina</taxon>
        <taxon>Dothideomycetes</taxon>
        <taxon>Dothideomycetidae</taxon>
        <taxon>Dothideales</taxon>
        <taxon>Saccotheciaceae</taxon>
        <taxon>Aureobasidium</taxon>
    </lineage>
</organism>
<evidence type="ECO:0000313" key="1">
    <source>
        <dbReference type="EMBL" id="KEQ98350.1"/>
    </source>
</evidence>
<sequence length="236" mass="27870">MYNESRVSFAFLSSVRTMPVETRSQAREETRSIQSSPLLVELPRELRDMIYDHLFARRTEYKIFHPIMRTSKQLREEATTTLARILGSGTILHIEDYGHTDGPFFNFYHKNADVASNIFSGHPWISRGRQRYQRSPYPEWQVFCCSDLGKEMLPRMAIVAISILLDHMMHFVQRFSGAVRSDTAAELEAIRENQSRFQDRLYRVCLTRYKRWEKRSVTCSAEWIDAFLADMKRKER</sequence>
<dbReference type="RefSeq" id="XP_013346735.1">
    <property type="nucleotide sequence ID" value="XM_013491281.1"/>
</dbReference>
<evidence type="ECO:0008006" key="3">
    <source>
        <dbReference type="Google" id="ProtNLM"/>
    </source>
</evidence>
<dbReference type="HOGENOM" id="CLU_1175216_0_0_1"/>
<dbReference type="InParanoid" id="A0A074YKY3"/>
<protein>
    <recommendedName>
        <fullName evidence="3">F-box domain-containing protein</fullName>
    </recommendedName>
</protein>
<dbReference type="Proteomes" id="UP000030641">
    <property type="component" value="Unassembled WGS sequence"/>
</dbReference>
<dbReference type="OrthoDB" id="10636727at2759"/>
<evidence type="ECO:0000313" key="2">
    <source>
        <dbReference type="Proteomes" id="UP000030641"/>
    </source>
</evidence>